<dbReference type="SUPFAM" id="SSF53335">
    <property type="entry name" value="S-adenosyl-L-methionine-dependent methyltransferases"/>
    <property type="match status" value="1"/>
</dbReference>
<dbReference type="Pfam" id="PF10017">
    <property type="entry name" value="Methyltransf_33"/>
    <property type="match status" value="1"/>
</dbReference>
<reference evidence="4" key="1">
    <citation type="submission" date="2022-03" db="EMBL/GenBank/DDBJ databases">
        <title>Genomic Encyclopedia of Type Strains, Phase III (KMG-III): the genomes of soil and plant-associated and newly described type strains.</title>
        <authorList>
            <person name="Whitman W."/>
        </authorList>
    </citation>
    <scope>NUCLEOTIDE SEQUENCE</scope>
    <source>
        <strain evidence="4">ANL 6-2</strain>
    </source>
</reference>
<dbReference type="Gene3D" id="3.40.50.150">
    <property type="entry name" value="Vaccinia Virus protein VP39"/>
    <property type="match status" value="1"/>
</dbReference>
<dbReference type="InterPro" id="IPR051128">
    <property type="entry name" value="EgtD_Methyltrsf_superfamily"/>
</dbReference>
<feature type="domain" description="Histidine-specific methyltransferase SAM-dependent" evidence="3">
    <location>
        <begin position="16"/>
        <end position="316"/>
    </location>
</feature>
<dbReference type="Proteomes" id="UP001205843">
    <property type="component" value="Unassembled WGS sequence"/>
</dbReference>
<organism evidence="4 5">
    <name type="scientific">Natronocella acetinitrilica</name>
    <dbReference type="NCBI Taxonomy" id="414046"/>
    <lineage>
        <taxon>Bacteria</taxon>
        <taxon>Pseudomonadati</taxon>
        <taxon>Pseudomonadota</taxon>
        <taxon>Gammaproteobacteria</taxon>
        <taxon>Chromatiales</taxon>
        <taxon>Ectothiorhodospiraceae</taxon>
        <taxon>Natronocella</taxon>
    </lineage>
</organism>
<dbReference type="PIRSF" id="PIRSF018005">
    <property type="entry name" value="UCP018005"/>
    <property type="match status" value="1"/>
</dbReference>
<dbReference type="InterPro" id="IPR017804">
    <property type="entry name" value="MeTrfase_EgtD-like"/>
</dbReference>
<accession>A0AAE3K9T4</accession>
<dbReference type="InterPro" id="IPR029063">
    <property type="entry name" value="SAM-dependent_MTases_sf"/>
</dbReference>
<dbReference type="EMBL" id="JALJXV010000001">
    <property type="protein sequence ID" value="MCP1673085.1"/>
    <property type="molecule type" value="Genomic_DNA"/>
</dbReference>
<proteinExistence type="predicted"/>
<name>A0AAE3K9T4_9GAMM</name>
<evidence type="ECO:0000313" key="5">
    <source>
        <dbReference type="Proteomes" id="UP001205843"/>
    </source>
</evidence>
<dbReference type="AlphaFoldDB" id="A0AAE3K9T4"/>
<comment type="caution">
    <text evidence="4">The sequence shown here is derived from an EMBL/GenBank/DDBJ whole genome shotgun (WGS) entry which is preliminary data.</text>
</comment>
<evidence type="ECO:0000256" key="1">
    <source>
        <dbReference type="ARBA" id="ARBA00022603"/>
    </source>
</evidence>
<evidence type="ECO:0000259" key="3">
    <source>
        <dbReference type="Pfam" id="PF10017"/>
    </source>
</evidence>
<sequence length="318" mass="35480">MSAEATGMPDPVREFHDDVCRGLGKRPRCIPPKYFYDARGSELFDRICELPEYYLTRTELAIMREHAAGMADAVGPDALVLEPGSGSSVKIRLLLDELINPVAYAPVEICAEHLAASCELLRDAYPALPILPVCADFTREISVPDTVRTPRRRLIYFPGSTLGNFAPADAENLLRALHATAGPDGMLLLGIDLRKDSDVILPAYDDSAGVTAAFNQNLLRRINHELGADFVIDQFHHRAVWNDVESRIEMHLVSQRDQSVRIGEAEFGFSTDEPIITEYSYKYTVERLQGIAAAAGFQQVTSWQDPDNWFSVQLLHRH</sequence>
<gene>
    <name evidence="4" type="ORF">J2T57_000177</name>
</gene>
<protein>
    <submittedName>
        <fullName evidence="4">Dimethylhistidine N-methyltransferase</fullName>
    </submittedName>
</protein>
<dbReference type="NCBIfam" id="TIGR03438">
    <property type="entry name" value="egtD_ergothio"/>
    <property type="match status" value="1"/>
</dbReference>
<keyword evidence="1" id="KW-0489">Methyltransferase</keyword>
<dbReference type="GO" id="GO:0032259">
    <property type="term" value="P:methylation"/>
    <property type="evidence" value="ECO:0007669"/>
    <property type="project" value="UniProtKB-KW"/>
</dbReference>
<dbReference type="PANTHER" id="PTHR43397:SF1">
    <property type="entry name" value="ERGOTHIONEINE BIOSYNTHESIS PROTEIN 1"/>
    <property type="match status" value="1"/>
</dbReference>
<evidence type="ECO:0000256" key="2">
    <source>
        <dbReference type="ARBA" id="ARBA00022679"/>
    </source>
</evidence>
<keyword evidence="5" id="KW-1185">Reference proteome</keyword>
<dbReference type="RefSeq" id="WP_253472844.1">
    <property type="nucleotide sequence ID" value="NZ_JALJXV010000001.1"/>
</dbReference>
<dbReference type="InterPro" id="IPR019257">
    <property type="entry name" value="MeTrfase_dom"/>
</dbReference>
<keyword evidence="2" id="KW-0808">Transferase</keyword>
<evidence type="ECO:0000313" key="4">
    <source>
        <dbReference type="EMBL" id="MCP1673085.1"/>
    </source>
</evidence>
<dbReference type="PANTHER" id="PTHR43397">
    <property type="entry name" value="ERGOTHIONEINE BIOSYNTHESIS PROTEIN 1"/>
    <property type="match status" value="1"/>
</dbReference>
<dbReference type="GO" id="GO:0008168">
    <property type="term" value="F:methyltransferase activity"/>
    <property type="evidence" value="ECO:0007669"/>
    <property type="project" value="UniProtKB-KW"/>
</dbReference>
<dbReference type="InterPro" id="IPR035094">
    <property type="entry name" value="EgtD"/>
</dbReference>